<dbReference type="PANTHER" id="PTHR30068:SF4">
    <property type="entry name" value="URONATE ISOMERASE"/>
    <property type="match status" value="1"/>
</dbReference>
<evidence type="ECO:0000313" key="8">
    <source>
        <dbReference type="EMBL" id="QEG36850.1"/>
    </source>
</evidence>
<dbReference type="HAMAP" id="MF_00675">
    <property type="entry name" value="UxaC"/>
    <property type="match status" value="1"/>
</dbReference>
<dbReference type="InterPro" id="IPR003766">
    <property type="entry name" value="Uronate_isomerase"/>
</dbReference>
<proteinExistence type="inferred from homology"/>
<organism evidence="8 9">
    <name type="scientific">Bythopirellula goksoeyrii</name>
    <dbReference type="NCBI Taxonomy" id="1400387"/>
    <lineage>
        <taxon>Bacteria</taxon>
        <taxon>Pseudomonadati</taxon>
        <taxon>Planctomycetota</taxon>
        <taxon>Planctomycetia</taxon>
        <taxon>Pirellulales</taxon>
        <taxon>Lacipirellulaceae</taxon>
        <taxon>Bythopirellula</taxon>
    </lineage>
</organism>
<dbReference type="Gene3D" id="1.10.2020.10">
    <property type="entry name" value="uronate isomerase, domain 2, chain A"/>
    <property type="match status" value="1"/>
</dbReference>
<dbReference type="GO" id="GO:0019698">
    <property type="term" value="P:D-galacturonate catabolic process"/>
    <property type="evidence" value="ECO:0007669"/>
    <property type="project" value="TreeGrafter"/>
</dbReference>
<evidence type="ECO:0000256" key="7">
    <source>
        <dbReference type="HAMAP-Rule" id="MF_00675"/>
    </source>
</evidence>
<dbReference type="UniPathway" id="UPA00246"/>
<sequence length="468" mass="53308">MAFIHDDFLLQTDTARRLYHGFAAGEPILDYHTHLPPDQIAANYRFADLAEMWLAGDHYKWRAMRANGVVEDFCTGSADPYDKFLAWAKTVPHTLRNPLYHWTHMELKRYFGIDELLNEETAPQIWERANEQIQQSDELTIHGVFQKFKVRTVCTTDDPTDDLADHRKIAASDLVTGVFPTFRPDRVLEIDQTEQFNAWVDKLAKASEVNISSFTDLLIALQQRHTFFHEVGCRLSDHGLSHAYADFCDEQTAAAIFDKARAGKNVSPAEQNQFATNLMLHVGRWNFERGWTMQLHLGALRNANAGLMEKLGRDVGGDSIGDWHQAEPLSRFLGRLDSEQSLPKTIVYNLNPADNYMIATMIGNFQDGSVVGKIQMGSGWWFLDQWEAMQWQMNALSNQGLLSRFVGMLTDSRSFLSYPRHEYFRRCLCDLLGTDVERGAIPDDDSLLGPMIRNICYGNAKDYLGLGL</sequence>
<comment type="catalytic activity">
    <reaction evidence="7">
        <text>aldehydo-D-galacturonate = keto-D-tagaturonate</text>
        <dbReference type="Rhea" id="RHEA:27702"/>
        <dbReference type="ChEBI" id="CHEBI:12952"/>
        <dbReference type="ChEBI" id="CHEBI:17886"/>
    </reaction>
</comment>
<dbReference type="InterPro" id="IPR032466">
    <property type="entry name" value="Metal_Hydrolase"/>
</dbReference>
<dbReference type="SUPFAM" id="SSF51556">
    <property type="entry name" value="Metallo-dependent hydrolases"/>
    <property type="match status" value="1"/>
</dbReference>
<protein>
    <recommendedName>
        <fullName evidence="5 7">Uronate isomerase</fullName>
        <ecNumber evidence="4 7">5.3.1.12</ecNumber>
    </recommendedName>
    <alternativeName>
        <fullName evidence="7">Glucuronate isomerase</fullName>
    </alternativeName>
    <alternativeName>
        <fullName evidence="7">Uronic isomerase</fullName>
    </alternativeName>
</protein>
<evidence type="ECO:0000256" key="4">
    <source>
        <dbReference type="ARBA" id="ARBA00012546"/>
    </source>
</evidence>
<dbReference type="EC" id="5.3.1.12" evidence="4 7"/>
<evidence type="ECO:0000256" key="3">
    <source>
        <dbReference type="ARBA" id="ARBA00008397"/>
    </source>
</evidence>
<dbReference type="EMBL" id="CP042913">
    <property type="protein sequence ID" value="QEG36850.1"/>
    <property type="molecule type" value="Genomic_DNA"/>
</dbReference>
<dbReference type="OrthoDB" id="9766564at2"/>
<evidence type="ECO:0000313" key="9">
    <source>
        <dbReference type="Proteomes" id="UP000323917"/>
    </source>
</evidence>
<dbReference type="NCBIfam" id="NF002794">
    <property type="entry name" value="PRK02925.1"/>
    <property type="match status" value="1"/>
</dbReference>
<comment type="catalytic activity">
    <reaction evidence="1 7">
        <text>D-glucuronate = D-fructuronate</text>
        <dbReference type="Rhea" id="RHEA:13049"/>
        <dbReference type="ChEBI" id="CHEBI:58720"/>
        <dbReference type="ChEBI" id="CHEBI:59863"/>
        <dbReference type="EC" id="5.3.1.12"/>
    </reaction>
</comment>
<dbReference type="Pfam" id="PF02614">
    <property type="entry name" value="UxaC"/>
    <property type="match status" value="1"/>
</dbReference>
<evidence type="ECO:0000256" key="1">
    <source>
        <dbReference type="ARBA" id="ARBA00001165"/>
    </source>
</evidence>
<evidence type="ECO:0000256" key="2">
    <source>
        <dbReference type="ARBA" id="ARBA00004892"/>
    </source>
</evidence>
<accession>A0A5B9QH12</accession>
<dbReference type="KEGG" id="bgok:Pr1d_41870"/>
<dbReference type="RefSeq" id="WP_148075152.1">
    <property type="nucleotide sequence ID" value="NZ_CP042913.1"/>
</dbReference>
<dbReference type="GO" id="GO:0008880">
    <property type="term" value="F:glucuronate isomerase activity"/>
    <property type="evidence" value="ECO:0007669"/>
    <property type="project" value="UniProtKB-UniRule"/>
</dbReference>
<reference evidence="8 9" key="1">
    <citation type="submission" date="2019-08" db="EMBL/GenBank/DDBJ databases">
        <title>Deep-cultivation of Planctomycetes and their phenomic and genomic characterization uncovers novel biology.</title>
        <authorList>
            <person name="Wiegand S."/>
            <person name="Jogler M."/>
            <person name="Boedeker C."/>
            <person name="Pinto D."/>
            <person name="Vollmers J."/>
            <person name="Rivas-Marin E."/>
            <person name="Kohn T."/>
            <person name="Peeters S.H."/>
            <person name="Heuer A."/>
            <person name="Rast P."/>
            <person name="Oberbeckmann S."/>
            <person name="Bunk B."/>
            <person name="Jeske O."/>
            <person name="Meyerdierks A."/>
            <person name="Storesund J.E."/>
            <person name="Kallscheuer N."/>
            <person name="Luecker S."/>
            <person name="Lage O.M."/>
            <person name="Pohl T."/>
            <person name="Merkel B.J."/>
            <person name="Hornburger P."/>
            <person name="Mueller R.-W."/>
            <person name="Bruemmer F."/>
            <person name="Labrenz M."/>
            <person name="Spormann A.M."/>
            <person name="Op den Camp H."/>
            <person name="Overmann J."/>
            <person name="Amann R."/>
            <person name="Jetten M.S.M."/>
            <person name="Mascher T."/>
            <person name="Medema M.H."/>
            <person name="Devos D.P."/>
            <person name="Kaster A.-K."/>
            <person name="Ovreas L."/>
            <person name="Rohde M."/>
            <person name="Galperin M.Y."/>
            <person name="Jogler C."/>
        </authorList>
    </citation>
    <scope>NUCLEOTIDE SEQUENCE [LARGE SCALE GENOMIC DNA]</scope>
    <source>
        <strain evidence="8 9">Pr1d</strain>
    </source>
</reference>
<keyword evidence="9" id="KW-1185">Reference proteome</keyword>
<dbReference type="PANTHER" id="PTHR30068">
    <property type="entry name" value="URONATE ISOMERASE"/>
    <property type="match status" value="1"/>
</dbReference>
<dbReference type="Gene3D" id="3.20.20.140">
    <property type="entry name" value="Metal-dependent hydrolases"/>
    <property type="match status" value="1"/>
</dbReference>
<dbReference type="Proteomes" id="UP000323917">
    <property type="component" value="Chromosome"/>
</dbReference>
<dbReference type="GO" id="GO:0042840">
    <property type="term" value="P:D-glucuronate catabolic process"/>
    <property type="evidence" value="ECO:0007669"/>
    <property type="project" value="TreeGrafter"/>
</dbReference>
<comment type="pathway">
    <text evidence="2 7">Carbohydrate metabolism; pentose and glucuronate interconversion.</text>
</comment>
<evidence type="ECO:0000256" key="6">
    <source>
        <dbReference type="ARBA" id="ARBA00023235"/>
    </source>
</evidence>
<gene>
    <name evidence="7 8" type="primary">uxaC</name>
    <name evidence="8" type="ORF">Pr1d_41870</name>
</gene>
<dbReference type="AlphaFoldDB" id="A0A5B9QH12"/>
<keyword evidence="6 7" id="KW-0413">Isomerase</keyword>
<comment type="similarity">
    <text evidence="3 7">Belongs to the metallo-dependent hydrolases superfamily. Uronate isomerase family.</text>
</comment>
<evidence type="ECO:0000256" key="5">
    <source>
        <dbReference type="ARBA" id="ARBA00020555"/>
    </source>
</evidence>
<name>A0A5B9QH12_9BACT</name>